<organism evidence="2 3">
    <name type="scientific">Kocuria turfanensis</name>
    <dbReference type="NCBI Taxonomy" id="388357"/>
    <lineage>
        <taxon>Bacteria</taxon>
        <taxon>Bacillati</taxon>
        <taxon>Actinomycetota</taxon>
        <taxon>Actinomycetes</taxon>
        <taxon>Micrococcales</taxon>
        <taxon>Micrococcaceae</taxon>
        <taxon>Kocuria</taxon>
    </lineage>
</organism>
<dbReference type="AlphaFoldDB" id="A0A512IH66"/>
<evidence type="ECO:0000313" key="3">
    <source>
        <dbReference type="Proteomes" id="UP000321103"/>
    </source>
</evidence>
<dbReference type="Proteomes" id="UP000321103">
    <property type="component" value="Unassembled WGS sequence"/>
</dbReference>
<gene>
    <name evidence="2" type="ORF">KTU01_31790</name>
</gene>
<evidence type="ECO:0000256" key="1">
    <source>
        <dbReference type="SAM" id="MobiDB-lite"/>
    </source>
</evidence>
<dbReference type="EMBL" id="BJZS01000105">
    <property type="protein sequence ID" value="GEO97056.1"/>
    <property type="molecule type" value="Genomic_DNA"/>
</dbReference>
<proteinExistence type="predicted"/>
<accession>A0A512IH66</accession>
<keyword evidence="3" id="KW-1185">Reference proteome</keyword>
<sequence length="55" mass="5938">MRVVSSGSRISSCSSAEEAWVPMQDSFVVDGRTGRDGREGGGARRQTGHRVTRDV</sequence>
<protein>
    <submittedName>
        <fullName evidence="2">Uncharacterized protein</fullName>
    </submittedName>
</protein>
<comment type="caution">
    <text evidence="2">The sequence shown here is derived from an EMBL/GenBank/DDBJ whole genome shotgun (WGS) entry which is preliminary data.</text>
</comment>
<evidence type="ECO:0000313" key="2">
    <source>
        <dbReference type="EMBL" id="GEO97056.1"/>
    </source>
</evidence>
<name>A0A512IH66_9MICC</name>
<feature type="compositionally biased region" description="Basic residues" evidence="1">
    <location>
        <begin position="46"/>
        <end position="55"/>
    </location>
</feature>
<feature type="region of interest" description="Disordered" evidence="1">
    <location>
        <begin position="30"/>
        <end position="55"/>
    </location>
</feature>
<reference evidence="2 3" key="1">
    <citation type="submission" date="2019-07" db="EMBL/GenBank/DDBJ databases">
        <title>Whole genome shotgun sequence of Kocuria turfanensis NBRC 107627.</title>
        <authorList>
            <person name="Hosoyama A."/>
            <person name="Uohara A."/>
            <person name="Ohji S."/>
            <person name="Ichikawa N."/>
        </authorList>
    </citation>
    <scope>NUCLEOTIDE SEQUENCE [LARGE SCALE GENOMIC DNA]</scope>
    <source>
        <strain evidence="2 3">NBRC 107627</strain>
    </source>
</reference>
<feature type="compositionally biased region" description="Basic and acidic residues" evidence="1">
    <location>
        <begin position="32"/>
        <end position="42"/>
    </location>
</feature>